<proteinExistence type="predicted"/>
<dbReference type="RefSeq" id="XP_067923996.1">
    <property type="nucleotide sequence ID" value="XM_068064033.1"/>
</dbReference>
<feature type="region of interest" description="Disordered" evidence="1">
    <location>
        <begin position="157"/>
        <end position="181"/>
    </location>
</feature>
<feature type="region of interest" description="Disordered" evidence="1">
    <location>
        <begin position="15"/>
        <end position="43"/>
    </location>
</feature>
<reference evidence="2 3" key="1">
    <citation type="journal article" date="2017" name="Int. J. Parasitol.">
        <title>The genome of the protozoan parasite Cystoisospora suis and a reverse vaccinology approach to identify vaccine candidates.</title>
        <authorList>
            <person name="Palmieri N."/>
            <person name="Shrestha A."/>
            <person name="Ruttkowski B."/>
            <person name="Beck T."/>
            <person name="Vogl C."/>
            <person name="Tomley F."/>
            <person name="Blake D.P."/>
            <person name="Joachim A."/>
        </authorList>
    </citation>
    <scope>NUCLEOTIDE SEQUENCE [LARGE SCALE GENOMIC DNA]</scope>
    <source>
        <strain evidence="2 3">Wien I</strain>
    </source>
</reference>
<dbReference type="Proteomes" id="UP000221165">
    <property type="component" value="Unassembled WGS sequence"/>
</dbReference>
<dbReference type="OrthoDB" id="329347at2759"/>
<accession>A0A2C6L104</accession>
<evidence type="ECO:0000313" key="2">
    <source>
        <dbReference type="EMBL" id="PHJ22319.1"/>
    </source>
</evidence>
<name>A0A2C6L104_9APIC</name>
<dbReference type="VEuPathDB" id="ToxoDB:CSUI_003838"/>
<comment type="caution">
    <text evidence="2">The sequence shown here is derived from an EMBL/GenBank/DDBJ whole genome shotgun (WGS) entry which is preliminary data.</text>
</comment>
<keyword evidence="3" id="KW-1185">Reference proteome</keyword>
<protein>
    <submittedName>
        <fullName evidence="2">Uncharacterized protein</fullName>
    </submittedName>
</protein>
<gene>
    <name evidence="2" type="ORF">CSUI_003838</name>
</gene>
<evidence type="ECO:0000256" key="1">
    <source>
        <dbReference type="SAM" id="MobiDB-lite"/>
    </source>
</evidence>
<organism evidence="2 3">
    <name type="scientific">Cystoisospora suis</name>
    <dbReference type="NCBI Taxonomy" id="483139"/>
    <lineage>
        <taxon>Eukaryota</taxon>
        <taxon>Sar</taxon>
        <taxon>Alveolata</taxon>
        <taxon>Apicomplexa</taxon>
        <taxon>Conoidasida</taxon>
        <taxon>Coccidia</taxon>
        <taxon>Eucoccidiorida</taxon>
        <taxon>Eimeriorina</taxon>
        <taxon>Sarcocystidae</taxon>
        <taxon>Cystoisospora</taxon>
    </lineage>
</organism>
<dbReference type="AlphaFoldDB" id="A0A2C6L104"/>
<dbReference type="EMBL" id="MIGC01001733">
    <property type="protein sequence ID" value="PHJ22319.1"/>
    <property type="molecule type" value="Genomic_DNA"/>
</dbReference>
<dbReference type="GeneID" id="94427244"/>
<evidence type="ECO:0000313" key="3">
    <source>
        <dbReference type="Proteomes" id="UP000221165"/>
    </source>
</evidence>
<sequence>MGRFRENVGDLARSDFRAAGELRKPKKPRFGKEQMTVDSGGTLSPARVLPVEEMPRLPRECADAGSHRDWSTLPVFCLLDSGGEGTHAAPYSTLECFDQSENPGTVFLYSAQDSCVHELSVSLRACLRTYTVPGSPSCVAGRGGCVFLGPQPSLQPAKRKVRKRQLTEESDNDQGDRTDCDRVSKSRCTVVLPAEGGLHEMSIRTSGVNNSLEAHSFLPVSGEVLYVTSLPRVPTTDPRSSASSLCIAFVEPGPWGPETDAKARESRRHLAGPAQIECMLISVSPFTILSRLWLALPTKAEVGAEVMRAETGTAIPEATKCTRSRAGVRHKGPSTEVISCSVIDGATGDGLQLMLLVTNRTGDRQECLYAVLKVVTEEGGKPVLRVRTLEVTGFSNKEEQLSGQENGLMLLESENSTACIDGDLKFKSSRWNVPPPNLSAFQYDILGACCQYRKSTRHPQAPGLFGRLGTTRPCAISVSADGRHLQVYLQKTTTGEIVLARRLRRLFGSSGGNADRKSVGGAFILNDDVCVEWHLRGDNVTCDAVVRELTWGTPCTCFFKVQLPDAVAAPPFLLPAQDSSSFSTSAHLVWQTFKAVFCVPLPSASFRTSRAVGSVPSASPVFVGEDREVNRAGNVSSFSIAHRQLLRALGLVDEKELRICLTLLGVCQGFYLPESTLLTPDDVTRNLFLDHERRKEIEKLICKLLQKGVLRPSSSLVSLIIGQRLQQAAECFCRCPAACEHDVVRLLCWRPALLLRYILLYAPRMSKSLLVQGLQGCFSRAEFPSQKDTMISMLQQLLDWLVRHTSCRAPAPNAEVPPLELILDFVAVLVDAKLPRLATGRDATVEERAKERVLFAKISEAVEALLQVDEASALRKIEGRLSAALSQTHTMESGEAGSDKSLIQQLTILL</sequence>